<keyword evidence="2 5" id="KW-0853">WD repeat</keyword>
<evidence type="ECO:0000313" key="8">
    <source>
        <dbReference type="Proteomes" id="UP000001568"/>
    </source>
</evidence>
<evidence type="ECO:0000313" key="7">
    <source>
        <dbReference type="EMBL" id="ABO95428.1"/>
    </source>
</evidence>
<dbReference type="InterPro" id="IPR015943">
    <property type="entry name" value="WD40/YVTN_repeat-like_dom_sf"/>
</dbReference>
<dbReference type="InterPro" id="IPR000009">
    <property type="entry name" value="PP2A_PR55"/>
</dbReference>
<protein>
    <recommendedName>
        <fullName evidence="5">Serine/threonine-protein phosphatase 2A 55 kDa regulatory subunit B</fullName>
    </recommendedName>
</protein>
<keyword evidence="8" id="KW-1185">Reference proteome</keyword>
<dbReference type="InterPro" id="IPR018067">
    <property type="entry name" value="PP2A_PR55_CS"/>
</dbReference>
<dbReference type="eggNOG" id="KOG1354">
    <property type="taxonomic scope" value="Eukaryota"/>
</dbReference>
<comment type="function">
    <text evidence="4">The B regulatory subunit may modulate substrate selectivity and catalytic activity, and may also direct the localization of the catalytic enzyme to a particular subcellular compartment.</text>
</comment>
<comment type="similarity">
    <text evidence="1 5">Belongs to the phosphatase 2A regulatory subunit B family.</text>
</comment>
<evidence type="ECO:0000256" key="2">
    <source>
        <dbReference type="ARBA" id="ARBA00022574"/>
    </source>
</evidence>
<dbReference type="KEGG" id="olu:OSTLU_86903"/>
<dbReference type="Pfam" id="PF00400">
    <property type="entry name" value="WD40"/>
    <property type="match status" value="1"/>
</dbReference>
<dbReference type="FunFam" id="2.130.10.10:FF:000609">
    <property type="entry name" value="Serine/threonine-protein phosphatase 2A 55 kDa regulatory subunit B"/>
    <property type="match status" value="1"/>
</dbReference>
<name>A4RVH1_OSTLU</name>
<dbReference type="PRINTS" id="PR00600">
    <property type="entry name" value="PP2APR55"/>
</dbReference>
<reference evidence="7 8" key="1">
    <citation type="journal article" date="2007" name="Proc. Natl. Acad. Sci. U.S.A.">
        <title>The tiny eukaryote Ostreococcus provides genomic insights into the paradox of plankton speciation.</title>
        <authorList>
            <person name="Palenik B."/>
            <person name="Grimwood J."/>
            <person name="Aerts A."/>
            <person name="Rouze P."/>
            <person name="Salamov A."/>
            <person name="Putnam N."/>
            <person name="Dupont C."/>
            <person name="Jorgensen R."/>
            <person name="Derelle E."/>
            <person name="Rombauts S."/>
            <person name="Zhou K."/>
            <person name="Otillar R."/>
            <person name="Merchant S.S."/>
            <person name="Podell S."/>
            <person name="Gaasterland T."/>
            <person name="Napoli C."/>
            <person name="Gendler K."/>
            <person name="Manuell A."/>
            <person name="Tai V."/>
            <person name="Vallon O."/>
            <person name="Piganeau G."/>
            <person name="Jancek S."/>
            <person name="Heijde M."/>
            <person name="Jabbari K."/>
            <person name="Bowler C."/>
            <person name="Lohr M."/>
            <person name="Robbens S."/>
            <person name="Werner G."/>
            <person name="Dubchak I."/>
            <person name="Pazour G.J."/>
            <person name="Ren Q."/>
            <person name="Paulsen I."/>
            <person name="Delwiche C."/>
            <person name="Schmutz J."/>
            <person name="Rokhsar D."/>
            <person name="Van de Peer Y."/>
            <person name="Moreau H."/>
            <person name="Grigoriev I.V."/>
        </authorList>
    </citation>
    <scope>NUCLEOTIDE SEQUENCE [LARGE SCALE GENOMIC DNA]</scope>
    <source>
        <strain evidence="7 8">CCE9901</strain>
    </source>
</reference>
<dbReference type="Proteomes" id="UP000001568">
    <property type="component" value="Chromosome 4"/>
</dbReference>
<evidence type="ECO:0000256" key="5">
    <source>
        <dbReference type="RuleBase" id="RU331113"/>
    </source>
</evidence>
<evidence type="ECO:0000256" key="3">
    <source>
        <dbReference type="ARBA" id="ARBA00022737"/>
    </source>
</evidence>
<feature type="region of interest" description="Disordered" evidence="6">
    <location>
        <begin position="440"/>
        <end position="462"/>
    </location>
</feature>
<dbReference type="OMA" id="NQIKWCR"/>
<dbReference type="STRING" id="436017.A4RVH1"/>
<dbReference type="SMART" id="SM00320">
    <property type="entry name" value="WD40"/>
    <property type="match status" value="7"/>
</dbReference>
<evidence type="ECO:0000256" key="6">
    <source>
        <dbReference type="SAM" id="MobiDB-lite"/>
    </source>
</evidence>
<evidence type="ECO:0000256" key="4">
    <source>
        <dbReference type="ARBA" id="ARBA00034298"/>
    </source>
</evidence>
<dbReference type="InterPro" id="IPR001680">
    <property type="entry name" value="WD40_rpt"/>
</dbReference>
<dbReference type="InterPro" id="IPR036322">
    <property type="entry name" value="WD40_repeat_dom_sf"/>
</dbReference>
<evidence type="ECO:0000256" key="1">
    <source>
        <dbReference type="ARBA" id="ARBA00008259"/>
    </source>
</evidence>
<dbReference type="PROSITE" id="PS01024">
    <property type="entry name" value="PR55_1"/>
    <property type="match status" value="1"/>
</dbReference>
<dbReference type="PIRSF" id="PIRSF037309">
    <property type="entry name" value="PP2A_PR55"/>
    <property type="match status" value="1"/>
</dbReference>
<gene>
    <name evidence="7" type="ORF">OSTLU_86903</name>
</gene>
<proteinExistence type="inferred from homology"/>
<dbReference type="GO" id="GO:0000159">
    <property type="term" value="C:protein phosphatase type 2A complex"/>
    <property type="evidence" value="ECO:0007669"/>
    <property type="project" value="UniProtKB-UniRule"/>
</dbReference>
<dbReference type="RefSeq" id="XP_001417135.1">
    <property type="nucleotide sequence ID" value="XM_001417098.1"/>
</dbReference>
<dbReference type="EMBL" id="CP000584">
    <property type="protein sequence ID" value="ABO95428.1"/>
    <property type="molecule type" value="Genomic_DNA"/>
</dbReference>
<dbReference type="GeneID" id="5001183"/>
<dbReference type="Gramene" id="ABO95428">
    <property type="protein sequence ID" value="ABO95428"/>
    <property type="gene ID" value="OSTLU_86903"/>
</dbReference>
<accession>A4RVH1</accession>
<dbReference type="HOGENOM" id="CLU_021713_3_3_1"/>
<sequence length="513" mass="57098">MPRSSAASMEATMTPGQLGWDFSQVFGERAPGEEVQDADVISAVEFNADGEKLATGDRGGRVVLFERVYQSKSAMEELRSRFDESGVASDVDGGEKGTDAAFSGRKEPVEYRYLTEFQSHEPEFDYLKSLEIEEKINTLKWCHQGANDANFLLSTNDKTIKLWKVYEKHLECVSGFNVHREEDRFGFRRTNGGKAATTSATGIGALANEQHAGALKIPSVVRGESVFTARNRRMYANAHAYHINSLSVNSDGETFISADDLRINLWHLESTQQSFNIVDIKPTNMEDLSEVITAAEFHPVHCNYLAFSSSKGTIRLTDLRQHSVCDSHCKLFELPEPAEKRSFFSEIIASISDIKFSRDGRYILSRDYLTMKLWDVNMDSKPVATVNVHEHLRPKLCDLYENDSIFDKFQCCVNHDGSQVATGSYGNVFKSFNTAIGDEGESGGQFEVSKDPRGRLTPKTRGNGYHGGAGDIFNLPPADFRANKILHMAWHPKEDIIATAAANSLYFFSGGSP</sequence>
<organism evidence="7 8">
    <name type="scientific">Ostreococcus lucimarinus (strain CCE9901)</name>
    <dbReference type="NCBI Taxonomy" id="436017"/>
    <lineage>
        <taxon>Eukaryota</taxon>
        <taxon>Viridiplantae</taxon>
        <taxon>Chlorophyta</taxon>
        <taxon>Mamiellophyceae</taxon>
        <taxon>Mamiellales</taxon>
        <taxon>Bathycoccaceae</taxon>
        <taxon>Ostreococcus</taxon>
    </lineage>
</organism>
<dbReference type="AlphaFoldDB" id="A4RVH1"/>
<dbReference type="OrthoDB" id="6274823at2759"/>
<keyword evidence="3 5" id="KW-0677">Repeat</keyword>
<dbReference type="GO" id="GO:0019888">
    <property type="term" value="F:protein phosphatase regulator activity"/>
    <property type="evidence" value="ECO:0007669"/>
    <property type="project" value="InterPro"/>
</dbReference>
<dbReference type="SUPFAM" id="SSF50978">
    <property type="entry name" value="WD40 repeat-like"/>
    <property type="match status" value="1"/>
</dbReference>
<dbReference type="PANTHER" id="PTHR11871">
    <property type="entry name" value="PROTEIN PHOSPHATASE PP2A REGULATORY SUBUNIT B"/>
    <property type="match status" value="1"/>
</dbReference>
<dbReference type="Gene3D" id="2.130.10.10">
    <property type="entry name" value="YVTN repeat-like/Quinoprotein amine dehydrogenase"/>
    <property type="match status" value="3"/>
</dbReference>